<accession>A0A7K1LRU4</accession>
<keyword evidence="1" id="KW-1133">Transmembrane helix</keyword>
<comment type="caution">
    <text evidence="2">The sequence shown here is derived from an EMBL/GenBank/DDBJ whole genome shotgun (WGS) entry which is preliminary data.</text>
</comment>
<feature type="transmembrane region" description="Helical" evidence="1">
    <location>
        <begin position="70"/>
        <end position="92"/>
    </location>
</feature>
<keyword evidence="1" id="KW-0472">Membrane</keyword>
<keyword evidence="1" id="KW-0812">Transmembrane</keyword>
<feature type="transmembrane region" description="Helical" evidence="1">
    <location>
        <begin position="98"/>
        <end position="121"/>
    </location>
</feature>
<proteinExistence type="predicted"/>
<dbReference type="EMBL" id="VJVW01000004">
    <property type="protein sequence ID" value="MUP43331.1"/>
    <property type="molecule type" value="Genomic_DNA"/>
</dbReference>
<dbReference type="Proteomes" id="UP000460416">
    <property type="component" value="Unassembled WGS sequence"/>
</dbReference>
<feature type="transmembrane region" description="Helical" evidence="1">
    <location>
        <begin position="37"/>
        <end position="58"/>
    </location>
</feature>
<evidence type="ECO:0000256" key="1">
    <source>
        <dbReference type="SAM" id="Phobius"/>
    </source>
</evidence>
<reference evidence="2 3" key="1">
    <citation type="submission" date="2019-07" db="EMBL/GenBank/DDBJ databases">
        <title>Gramella aestuarii sp. nov., isolated from a tidal flat, and emended description of Gramella echinicola.</title>
        <authorList>
            <person name="Liu L."/>
        </authorList>
    </citation>
    <scope>NUCLEOTIDE SEQUENCE [LARGE SCALE GENOMIC DNA]</scope>
    <source>
        <strain evidence="2 3">BS12</strain>
    </source>
</reference>
<dbReference type="AlphaFoldDB" id="A0A7K1LRU4"/>
<evidence type="ECO:0000313" key="2">
    <source>
        <dbReference type="EMBL" id="MUP43331.1"/>
    </source>
</evidence>
<organism evidence="2 3">
    <name type="scientific">Christiangramia aestuarii</name>
    <dbReference type="NCBI Taxonomy" id="1028746"/>
    <lineage>
        <taxon>Bacteria</taxon>
        <taxon>Pseudomonadati</taxon>
        <taxon>Bacteroidota</taxon>
        <taxon>Flavobacteriia</taxon>
        <taxon>Flavobacteriales</taxon>
        <taxon>Flavobacteriaceae</taxon>
        <taxon>Christiangramia</taxon>
    </lineage>
</organism>
<evidence type="ECO:0000313" key="3">
    <source>
        <dbReference type="Proteomes" id="UP000460416"/>
    </source>
</evidence>
<keyword evidence="3" id="KW-1185">Reference proteome</keyword>
<name>A0A7K1LRU4_9FLAO</name>
<gene>
    <name evidence="2" type="ORF">FLP08_12155</name>
</gene>
<protein>
    <submittedName>
        <fullName evidence="2">Uncharacterized protein</fullName>
    </submittedName>
</protein>
<sequence length="127" mass="14895">MQQKLLPFLKIFLPFSIILFSLQFVLVEYVLQLELFYSTLAIYSFHILATFLVYLLLVFVNRSFKGKTGFAFMACSLLKMFAAVIFLLPMMLNEEQNPVQALMAFFIPYFLYLIFETVYAVRLINTK</sequence>
<dbReference type="OrthoDB" id="1448441at2"/>
<dbReference type="RefSeq" id="WP_156277017.1">
    <property type="nucleotide sequence ID" value="NZ_BAABGI010000001.1"/>
</dbReference>
<feature type="transmembrane region" description="Helical" evidence="1">
    <location>
        <begin position="12"/>
        <end position="31"/>
    </location>
</feature>